<dbReference type="Proteomes" id="UP001187531">
    <property type="component" value="Unassembled WGS sequence"/>
</dbReference>
<dbReference type="PANTHER" id="PTHR21716:SF4">
    <property type="entry name" value="TRANSMEMBRANE PROTEIN 245"/>
    <property type="match status" value="1"/>
</dbReference>
<comment type="caution">
    <text evidence="7">The sequence shown here is derived from an EMBL/GenBank/DDBJ whole genome shotgun (WGS) entry which is preliminary data.</text>
</comment>
<evidence type="ECO:0000256" key="4">
    <source>
        <dbReference type="ARBA" id="ARBA00022989"/>
    </source>
</evidence>
<evidence type="ECO:0000313" key="7">
    <source>
        <dbReference type="EMBL" id="KAK2703643.1"/>
    </source>
</evidence>
<reference evidence="7" key="1">
    <citation type="submission" date="2023-07" db="EMBL/GenBank/DDBJ databases">
        <title>Chromosome-level genome assembly of Artemia franciscana.</title>
        <authorList>
            <person name="Jo E."/>
        </authorList>
    </citation>
    <scope>NUCLEOTIDE SEQUENCE</scope>
    <source>
        <tissue evidence="7">Whole body</tissue>
    </source>
</reference>
<keyword evidence="4 6" id="KW-1133">Transmembrane helix</keyword>
<comment type="subcellular location">
    <subcellularLocation>
        <location evidence="1">Membrane</location>
        <topology evidence="1">Multi-pass membrane protein</topology>
    </subcellularLocation>
</comment>
<name>A0AA88H382_ARTSF</name>
<organism evidence="7 8">
    <name type="scientific">Artemia franciscana</name>
    <name type="common">Brine shrimp</name>
    <name type="synonym">Artemia sanfranciscana</name>
    <dbReference type="NCBI Taxonomy" id="6661"/>
    <lineage>
        <taxon>Eukaryota</taxon>
        <taxon>Metazoa</taxon>
        <taxon>Ecdysozoa</taxon>
        <taxon>Arthropoda</taxon>
        <taxon>Crustacea</taxon>
        <taxon>Branchiopoda</taxon>
        <taxon>Anostraca</taxon>
        <taxon>Artemiidae</taxon>
        <taxon>Artemia</taxon>
    </lineage>
</organism>
<keyword evidence="8" id="KW-1185">Reference proteome</keyword>
<evidence type="ECO:0000256" key="6">
    <source>
        <dbReference type="SAM" id="Phobius"/>
    </source>
</evidence>
<dbReference type="GO" id="GO:0016020">
    <property type="term" value="C:membrane"/>
    <property type="evidence" value="ECO:0007669"/>
    <property type="project" value="UniProtKB-SubCell"/>
</dbReference>
<dbReference type="InterPro" id="IPR002549">
    <property type="entry name" value="AI-2E-like"/>
</dbReference>
<comment type="similarity">
    <text evidence="2">Belongs to the autoinducer-2 exporter (AI-2E) (TC 2.A.86) family.</text>
</comment>
<evidence type="ECO:0000256" key="1">
    <source>
        <dbReference type="ARBA" id="ARBA00004141"/>
    </source>
</evidence>
<gene>
    <name evidence="7" type="ORF">QYM36_017941</name>
</gene>
<keyword evidence="3 6" id="KW-0812">Transmembrane</keyword>
<keyword evidence="5 6" id="KW-0472">Membrane</keyword>
<dbReference type="AlphaFoldDB" id="A0AA88H382"/>
<evidence type="ECO:0000313" key="8">
    <source>
        <dbReference type="Proteomes" id="UP001187531"/>
    </source>
</evidence>
<sequence>MTPETYRSAIDQMLNLIPQGHEKAIKNAVYNIIALIFVLLGVGAGTAVYFVLEPFIKPLLWAILIGSVLHPAKAAAVSWVTNYLQNMMDQKIPVIFGSILAPISIVDRLAENSVLFCVKNL</sequence>
<accession>A0AA88H382</accession>
<evidence type="ECO:0000256" key="3">
    <source>
        <dbReference type="ARBA" id="ARBA00022692"/>
    </source>
</evidence>
<evidence type="ECO:0000256" key="2">
    <source>
        <dbReference type="ARBA" id="ARBA00009773"/>
    </source>
</evidence>
<feature type="transmembrane region" description="Helical" evidence="6">
    <location>
        <begin position="59"/>
        <end position="80"/>
    </location>
</feature>
<proteinExistence type="inferred from homology"/>
<protein>
    <submittedName>
        <fullName evidence="7">Uncharacterized protein</fullName>
    </submittedName>
</protein>
<evidence type="ECO:0000256" key="5">
    <source>
        <dbReference type="ARBA" id="ARBA00023136"/>
    </source>
</evidence>
<dbReference type="EMBL" id="JAVRJZ010000081">
    <property type="protein sequence ID" value="KAK2703643.1"/>
    <property type="molecule type" value="Genomic_DNA"/>
</dbReference>
<dbReference type="PANTHER" id="PTHR21716">
    <property type="entry name" value="TRANSMEMBRANE PROTEIN"/>
    <property type="match status" value="1"/>
</dbReference>
<feature type="transmembrane region" description="Helical" evidence="6">
    <location>
        <begin position="28"/>
        <end position="52"/>
    </location>
</feature>